<dbReference type="AlphaFoldDB" id="A0A853ETD2"/>
<dbReference type="Pfam" id="PF19279">
    <property type="entry name" value="YegS_C"/>
    <property type="match status" value="1"/>
</dbReference>
<dbReference type="GO" id="GO:0008654">
    <property type="term" value="P:phospholipid biosynthetic process"/>
    <property type="evidence" value="ECO:0007669"/>
    <property type="project" value="UniProtKB-KW"/>
</dbReference>
<dbReference type="PANTHER" id="PTHR12358">
    <property type="entry name" value="SPHINGOSINE KINASE"/>
    <property type="match status" value="1"/>
</dbReference>
<proteinExistence type="inferred from homology"/>
<name>A0A853ETD2_9MICO</name>
<dbReference type="InterPro" id="IPR016064">
    <property type="entry name" value="NAD/diacylglycerol_kinase_sf"/>
</dbReference>
<evidence type="ECO:0000256" key="4">
    <source>
        <dbReference type="ARBA" id="ARBA00022741"/>
    </source>
</evidence>
<evidence type="ECO:0000256" key="7">
    <source>
        <dbReference type="ARBA" id="ARBA00023209"/>
    </source>
</evidence>
<dbReference type="PANTHER" id="PTHR12358:SF54">
    <property type="entry name" value="SPHINGOSINE KINASE RELATED PROTEIN"/>
    <property type="match status" value="1"/>
</dbReference>
<reference evidence="11 12" key="1">
    <citation type="submission" date="2020-07" db="EMBL/GenBank/DDBJ databases">
        <title>MOT database genomes.</title>
        <authorList>
            <person name="Joseph S."/>
            <person name="Aduse-Opoku J."/>
            <person name="Hashim A."/>
            <person name="Wade W."/>
            <person name="Curtis M."/>
        </authorList>
    </citation>
    <scope>NUCLEOTIDE SEQUENCE [LARGE SCALE GENOMIC DNA]</scope>
    <source>
        <strain evidence="11 12">DSM 100099</strain>
    </source>
</reference>
<evidence type="ECO:0000313" key="11">
    <source>
        <dbReference type="EMBL" id="NYS92643.1"/>
    </source>
</evidence>
<comment type="cofactor">
    <cofactor evidence="1">
        <name>Mg(2+)</name>
        <dbReference type="ChEBI" id="CHEBI:18420"/>
    </cofactor>
</comment>
<keyword evidence="7" id="KW-0443">Lipid metabolism</keyword>
<organism evidence="11 12">
    <name type="scientific">Sanguibacter inulinus</name>
    <dbReference type="NCBI Taxonomy" id="60922"/>
    <lineage>
        <taxon>Bacteria</taxon>
        <taxon>Bacillati</taxon>
        <taxon>Actinomycetota</taxon>
        <taxon>Actinomycetes</taxon>
        <taxon>Micrococcales</taxon>
        <taxon>Sanguibacteraceae</taxon>
        <taxon>Sanguibacter</taxon>
    </lineage>
</organism>
<dbReference type="Gene3D" id="3.40.50.10330">
    <property type="entry name" value="Probable inorganic polyphosphate/atp-NAD kinase, domain 1"/>
    <property type="match status" value="1"/>
</dbReference>
<evidence type="ECO:0000256" key="1">
    <source>
        <dbReference type="ARBA" id="ARBA00001946"/>
    </source>
</evidence>
<dbReference type="PROSITE" id="PS50146">
    <property type="entry name" value="DAGK"/>
    <property type="match status" value="1"/>
</dbReference>
<keyword evidence="7" id="KW-0444">Lipid biosynthesis</keyword>
<evidence type="ECO:0000256" key="2">
    <source>
        <dbReference type="ARBA" id="ARBA00005983"/>
    </source>
</evidence>
<keyword evidence="7" id="KW-0594">Phospholipid biosynthesis</keyword>
<evidence type="ECO:0000256" key="9">
    <source>
        <dbReference type="SAM" id="MobiDB-lite"/>
    </source>
</evidence>
<sequence length="340" mass="34732">MTTTPARGGPVARASTGDGDRPPARRTVGLVVNPTAGHGRGREAGLLASQLLTRAGIEVLDVSGASVADAVARARAAALDGLDALVVVGGDGMVHLGVNATVETPTPLAVVATGSGNDFAQVLGLPVHDVTASVAQVVAALERPARAVDAVHVEAVVPGGRPHDPAHGDDAWGGRWYAGVLSLGLDADVNARANTYSWPSGHGRYVRAVFACLAGFSPYGYRLTTDAGTQTFRGTLVAVASSSQIGGGLRIAPDAAVDDGLLDVVYATELSRRGILRLFPRLYRGTHLSHPAVHVVRTTSVVIEASGDGRVPPVAFADGEVVGPVPLRAQVHPGALRVLA</sequence>
<dbReference type="SUPFAM" id="SSF111331">
    <property type="entry name" value="NAD kinase/diacylglycerol kinase-like"/>
    <property type="match status" value="1"/>
</dbReference>
<dbReference type="GO" id="GO:0005524">
    <property type="term" value="F:ATP binding"/>
    <property type="evidence" value="ECO:0007669"/>
    <property type="project" value="UniProtKB-KW"/>
</dbReference>
<keyword evidence="8" id="KW-1208">Phospholipid metabolism</keyword>
<dbReference type="Pfam" id="PF00781">
    <property type="entry name" value="DAGK_cat"/>
    <property type="match status" value="1"/>
</dbReference>
<dbReference type="GO" id="GO:0016301">
    <property type="term" value="F:kinase activity"/>
    <property type="evidence" value="ECO:0007669"/>
    <property type="project" value="UniProtKB-KW"/>
</dbReference>
<keyword evidence="3" id="KW-0808">Transferase</keyword>
<comment type="caution">
    <text evidence="11">The sequence shown here is derived from an EMBL/GenBank/DDBJ whole genome shotgun (WGS) entry which is preliminary data.</text>
</comment>
<evidence type="ECO:0000256" key="5">
    <source>
        <dbReference type="ARBA" id="ARBA00022777"/>
    </source>
</evidence>
<dbReference type="RefSeq" id="WP_179912458.1">
    <property type="nucleotide sequence ID" value="NZ_JACBYE010000005.1"/>
</dbReference>
<keyword evidence="5 11" id="KW-0418">Kinase</keyword>
<comment type="similarity">
    <text evidence="2">Belongs to the diacylglycerol/lipid kinase family.</text>
</comment>
<evidence type="ECO:0000256" key="3">
    <source>
        <dbReference type="ARBA" id="ARBA00022679"/>
    </source>
</evidence>
<feature type="region of interest" description="Disordered" evidence="9">
    <location>
        <begin position="1"/>
        <end position="27"/>
    </location>
</feature>
<keyword evidence="12" id="KW-1185">Reference proteome</keyword>
<evidence type="ECO:0000313" key="12">
    <source>
        <dbReference type="Proteomes" id="UP000561011"/>
    </source>
</evidence>
<evidence type="ECO:0000259" key="10">
    <source>
        <dbReference type="PROSITE" id="PS50146"/>
    </source>
</evidence>
<dbReference type="Proteomes" id="UP000561011">
    <property type="component" value="Unassembled WGS sequence"/>
</dbReference>
<feature type="domain" description="DAGKc" evidence="10">
    <location>
        <begin position="23"/>
        <end position="159"/>
    </location>
</feature>
<dbReference type="InterPro" id="IPR017438">
    <property type="entry name" value="ATP-NAD_kinase_N"/>
</dbReference>
<evidence type="ECO:0000256" key="8">
    <source>
        <dbReference type="ARBA" id="ARBA00023264"/>
    </source>
</evidence>
<protein>
    <submittedName>
        <fullName evidence="11">Diacylglycerol kinase family lipid kinase</fullName>
    </submittedName>
</protein>
<dbReference type="InterPro" id="IPR050187">
    <property type="entry name" value="Lipid_Phosphate_FormReg"/>
</dbReference>
<evidence type="ECO:0000256" key="6">
    <source>
        <dbReference type="ARBA" id="ARBA00022840"/>
    </source>
</evidence>
<dbReference type="InterPro" id="IPR045540">
    <property type="entry name" value="YegS/DAGK_C"/>
</dbReference>
<accession>A0A853ETD2</accession>
<dbReference type="SMART" id="SM00046">
    <property type="entry name" value="DAGKc"/>
    <property type="match status" value="1"/>
</dbReference>
<keyword evidence="4" id="KW-0547">Nucleotide-binding</keyword>
<dbReference type="Gene3D" id="2.60.200.40">
    <property type="match status" value="1"/>
</dbReference>
<dbReference type="EMBL" id="JACBYE010000005">
    <property type="protein sequence ID" value="NYS92643.1"/>
    <property type="molecule type" value="Genomic_DNA"/>
</dbReference>
<keyword evidence="6" id="KW-0067">ATP-binding</keyword>
<gene>
    <name evidence="11" type="ORF">HZZ10_03735</name>
</gene>
<dbReference type="InterPro" id="IPR001206">
    <property type="entry name" value="Diacylglycerol_kinase_cat_dom"/>
</dbReference>